<sequence length="53" mass="5566">MGTWDVGCTCCYLKIFALMVPEASLPACAGAQCRDSMGLANGNKHLSLESLST</sequence>
<name>A0A8T2H427_ARASU</name>
<feature type="signal peptide" evidence="1">
    <location>
        <begin position="1"/>
        <end position="17"/>
    </location>
</feature>
<evidence type="ECO:0000313" key="2">
    <source>
        <dbReference type="EMBL" id="KAG7653614.1"/>
    </source>
</evidence>
<dbReference type="EMBL" id="JAEFBJ010000001">
    <property type="protein sequence ID" value="KAG7653614.1"/>
    <property type="molecule type" value="Genomic_DNA"/>
</dbReference>
<keyword evidence="3" id="KW-1185">Reference proteome</keyword>
<feature type="chain" id="PRO_5035829338" evidence="1">
    <location>
        <begin position="18"/>
        <end position="53"/>
    </location>
</feature>
<proteinExistence type="predicted"/>
<dbReference type="Proteomes" id="UP000694251">
    <property type="component" value="Chromosome 1"/>
</dbReference>
<evidence type="ECO:0000313" key="3">
    <source>
        <dbReference type="Proteomes" id="UP000694251"/>
    </source>
</evidence>
<evidence type="ECO:0000256" key="1">
    <source>
        <dbReference type="SAM" id="SignalP"/>
    </source>
</evidence>
<comment type="caution">
    <text evidence="2">The sequence shown here is derived from an EMBL/GenBank/DDBJ whole genome shotgun (WGS) entry which is preliminary data.</text>
</comment>
<dbReference type="AlphaFoldDB" id="A0A8T2H427"/>
<protein>
    <submittedName>
        <fullName evidence="2">Uncharacterized protein</fullName>
    </submittedName>
</protein>
<gene>
    <name evidence="2" type="ORF">ISN44_As01g008560</name>
</gene>
<accession>A0A8T2H427</accession>
<keyword evidence="1" id="KW-0732">Signal</keyword>
<organism evidence="2 3">
    <name type="scientific">Arabidopsis suecica</name>
    <name type="common">Swedish thale-cress</name>
    <name type="synonym">Cardaminopsis suecica</name>
    <dbReference type="NCBI Taxonomy" id="45249"/>
    <lineage>
        <taxon>Eukaryota</taxon>
        <taxon>Viridiplantae</taxon>
        <taxon>Streptophyta</taxon>
        <taxon>Embryophyta</taxon>
        <taxon>Tracheophyta</taxon>
        <taxon>Spermatophyta</taxon>
        <taxon>Magnoliopsida</taxon>
        <taxon>eudicotyledons</taxon>
        <taxon>Gunneridae</taxon>
        <taxon>Pentapetalae</taxon>
        <taxon>rosids</taxon>
        <taxon>malvids</taxon>
        <taxon>Brassicales</taxon>
        <taxon>Brassicaceae</taxon>
        <taxon>Camelineae</taxon>
        <taxon>Arabidopsis</taxon>
    </lineage>
</organism>
<reference evidence="2 3" key="1">
    <citation type="submission" date="2020-12" db="EMBL/GenBank/DDBJ databases">
        <title>Concerted genomic and epigenomic changes stabilize Arabidopsis allopolyploids.</title>
        <authorList>
            <person name="Chen Z."/>
        </authorList>
    </citation>
    <scope>NUCLEOTIDE SEQUENCE [LARGE SCALE GENOMIC DNA]</scope>
    <source>
        <strain evidence="2">As9502</strain>
        <tissue evidence="2">Leaf</tissue>
    </source>
</reference>